<accession>F8NMR4</accession>
<gene>
    <name evidence="1" type="ORF">SERLADRAFT_435244</name>
</gene>
<dbReference type="HOGENOM" id="CLU_2962338_0_0_1"/>
<evidence type="ECO:0000313" key="1">
    <source>
        <dbReference type="EMBL" id="EGO27461.1"/>
    </source>
</evidence>
<dbReference type="KEGG" id="sla:SERLADRAFT_435244"/>
<protein>
    <submittedName>
        <fullName evidence="1">Uncharacterized protein</fullName>
    </submittedName>
</protein>
<name>F8NMR4_SERL9</name>
<dbReference type="EMBL" id="GL945431">
    <property type="protein sequence ID" value="EGO27461.1"/>
    <property type="molecule type" value="Genomic_DNA"/>
</dbReference>
<sequence length="59" mass="6606">MANISHIGDIAVLYVNNLTIDWKTYLFTITPAHPGPMNIVKAQQTRLTFKAILTLLPIL</sequence>
<dbReference type="Proteomes" id="UP000008064">
    <property type="component" value="Unassembled WGS sequence"/>
</dbReference>
<dbReference type="AlphaFoldDB" id="F8NMR4"/>
<dbReference type="OrthoDB" id="2657552at2759"/>
<evidence type="ECO:0000313" key="2">
    <source>
        <dbReference type="Proteomes" id="UP000008064"/>
    </source>
</evidence>
<organism evidence="2">
    <name type="scientific">Serpula lacrymans var. lacrymans (strain S7.9)</name>
    <name type="common">Dry rot fungus</name>
    <dbReference type="NCBI Taxonomy" id="578457"/>
    <lineage>
        <taxon>Eukaryota</taxon>
        <taxon>Fungi</taxon>
        <taxon>Dikarya</taxon>
        <taxon>Basidiomycota</taxon>
        <taxon>Agaricomycotina</taxon>
        <taxon>Agaricomycetes</taxon>
        <taxon>Agaricomycetidae</taxon>
        <taxon>Boletales</taxon>
        <taxon>Coniophorineae</taxon>
        <taxon>Serpulaceae</taxon>
        <taxon>Serpula</taxon>
    </lineage>
</organism>
<dbReference type="GeneID" id="18814519"/>
<dbReference type="RefSeq" id="XP_007315552.1">
    <property type="nucleotide sequence ID" value="XM_007315490.1"/>
</dbReference>
<proteinExistence type="predicted"/>
<reference evidence="2" key="1">
    <citation type="journal article" date="2011" name="Science">
        <title>The plant cell wall-decomposing machinery underlies the functional diversity of forest fungi.</title>
        <authorList>
            <person name="Eastwood D.C."/>
            <person name="Floudas D."/>
            <person name="Binder M."/>
            <person name="Majcherczyk A."/>
            <person name="Schneider P."/>
            <person name="Aerts A."/>
            <person name="Asiegbu F.O."/>
            <person name="Baker S.E."/>
            <person name="Barry K."/>
            <person name="Bendiksby M."/>
            <person name="Blumentritt M."/>
            <person name="Coutinho P.M."/>
            <person name="Cullen D."/>
            <person name="de Vries R.P."/>
            <person name="Gathman A."/>
            <person name="Goodell B."/>
            <person name="Henrissat B."/>
            <person name="Ihrmark K."/>
            <person name="Kauserud H."/>
            <person name="Kohler A."/>
            <person name="LaButti K."/>
            <person name="Lapidus A."/>
            <person name="Lavin J.L."/>
            <person name="Lee Y.-H."/>
            <person name="Lindquist E."/>
            <person name="Lilly W."/>
            <person name="Lucas S."/>
            <person name="Morin E."/>
            <person name="Murat C."/>
            <person name="Oguiza J.A."/>
            <person name="Park J."/>
            <person name="Pisabarro A.G."/>
            <person name="Riley R."/>
            <person name="Rosling A."/>
            <person name="Salamov A."/>
            <person name="Schmidt O."/>
            <person name="Schmutz J."/>
            <person name="Skrede I."/>
            <person name="Stenlid J."/>
            <person name="Wiebenga A."/>
            <person name="Xie X."/>
            <person name="Kuees U."/>
            <person name="Hibbett D.S."/>
            <person name="Hoffmeister D."/>
            <person name="Hoegberg N."/>
            <person name="Martin F."/>
            <person name="Grigoriev I.V."/>
            <person name="Watkinson S.C."/>
        </authorList>
    </citation>
    <scope>NUCLEOTIDE SEQUENCE [LARGE SCALE GENOMIC DNA]</scope>
    <source>
        <strain evidence="2">S7.9</strain>
    </source>
</reference>